<organism evidence="1 2">
    <name type="scientific">Vitis vinifera</name>
    <name type="common">Grape</name>
    <dbReference type="NCBI Taxonomy" id="29760"/>
    <lineage>
        <taxon>Eukaryota</taxon>
        <taxon>Viridiplantae</taxon>
        <taxon>Streptophyta</taxon>
        <taxon>Embryophyta</taxon>
        <taxon>Tracheophyta</taxon>
        <taxon>Spermatophyta</taxon>
        <taxon>Magnoliopsida</taxon>
        <taxon>eudicotyledons</taxon>
        <taxon>Gunneridae</taxon>
        <taxon>Pentapetalae</taxon>
        <taxon>rosids</taxon>
        <taxon>Vitales</taxon>
        <taxon>Vitaceae</taxon>
        <taxon>Viteae</taxon>
        <taxon>Vitis</taxon>
    </lineage>
</organism>
<reference evidence="1 2" key="1">
    <citation type="journal article" date="2018" name="PLoS Genet.">
        <title>Population sequencing reveals clonal diversity and ancestral inbreeding in the grapevine cultivar Chardonnay.</title>
        <authorList>
            <person name="Roach M.J."/>
            <person name="Johnson D.L."/>
            <person name="Bohlmann J."/>
            <person name="van Vuuren H.J."/>
            <person name="Jones S.J."/>
            <person name="Pretorius I.S."/>
            <person name="Schmidt S.A."/>
            <person name="Borneman A.R."/>
        </authorList>
    </citation>
    <scope>NUCLEOTIDE SEQUENCE [LARGE SCALE GENOMIC DNA]</scope>
    <source>
        <strain evidence="2">cv. Chardonnay</strain>
        <tissue evidence="1">Leaf</tissue>
    </source>
</reference>
<dbReference type="AlphaFoldDB" id="A0A438ETY6"/>
<accession>A0A438ETY6</accession>
<comment type="caution">
    <text evidence="1">The sequence shown here is derived from an EMBL/GenBank/DDBJ whole genome shotgun (WGS) entry which is preliminary data.</text>
</comment>
<sequence>MAVAKGQTFKVEPLSKRTDGTRWLEQPTKLAEPLVLYFLMMICHPRVQTICVLRTSQLVVQTVRAYDSTKREVMGTLEIELLIGPTTFRILFQVKFIHDGQVVTVRSIGDMFASFEPVLQISHSGDDLFLTGFTFNEHNNTVVLDMMRNMSFLPSMGLGRRHYGSREFIAIPDRDVPFGLGFIPTKLSDGAFGTSAFALAAPSSPDHMSLMTLYFPYEIDEHGIFA</sequence>
<protein>
    <submittedName>
        <fullName evidence="1">Uncharacterized protein</fullName>
    </submittedName>
</protein>
<proteinExistence type="predicted"/>
<evidence type="ECO:0000313" key="1">
    <source>
        <dbReference type="EMBL" id="RVW51112.1"/>
    </source>
</evidence>
<name>A0A438ETY6_VITVI</name>
<evidence type="ECO:0000313" key="2">
    <source>
        <dbReference type="Proteomes" id="UP000288805"/>
    </source>
</evidence>
<dbReference type="Proteomes" id="UP000288805">
    <property type="component" value="Unassembled WGS sequence"/>
</dbReference>
<gene>
    <name evidence="1" type="ORF">CK203_078088</name>
</gene>
<dbReference type="EMBL" id="QGNW01001187">
    <property type="protein sequence ID" value="RVW51112.1"/>
    <property type="molecule type" value="Genomic_DNA"/>
</dbReference>